<gene>
    <name evidence="2" type="ORF">NDK43_24460</name>
</gene>
<dbReference type="PANTHER" id="PTHR43056">
    <property type="entry name" value="PEPTIDASE S9 PROLYL OLIGOPEPTIDASE"/>
    <property type="match status" value="1"/>
</dbReference>
<dbReference type="Gene3D" id="3.40.50.1820">
    <property type="entry name" value="alpha/beta hydrolase"/>
    <property type="match status" value="1"/>
</dbReference>
<dbReference type="InterPro" id="IPR000383">
    <property type="entry name" value="Xaa-Pro-like_dom"/>
</dbReference>
<dbReference type="SUPFAM" id="SSF53474">
    <property type="entry name" value="alpha/beta-Hydrolases"/>
    <property type="match status" value="1"/>
</dbReference>
<name>A0ABT0WF20_9BACI</name>
<dbReference type="EMBL" id="JAMQCR010000002">
    <property type="protein sequence ID" value="MCM2534918.1"/>
    <property type="molecule type" value="Genomic_DNA"/>
</dbReference>
<evidence type="ECO:0000313" key="2">
    <source>
        <dbReference type="EMBL" id="MCM2534918.1"/>
    </source>
</evidence>
<accession>A0ABT0WF20</accession>
<dbReference type="GO" id="GO:0016787">
    <property type="term" value="F:hydrolase activity"/>
    <property type="evidence" value="ECO:0007669"/>
    <property type="project" value="UniProtKB-KW"/>
</dbReference>
<reference evidence="2 3" key="1">
    <citation type="submission" date="2022-06" db="EMBL/GenBank/DDBJ databases">
        <authorList>
            <person name="Jeon C.O."/>
        </authorList>
    </citation>
    <scope>NUCLEOTIDE SEQUENCE [LARGE SCALE GENOMIC DNA]</scope>
    <source>
        <strain evidence="2 3">KCTC 13943</strain>
    </source>
</reference>
<feature type="domain" description="Xaa-Pro dipeptidyl-peptidase-like" evidence="1">
    <location>
        <begin position="16"/>
        <end position="194"/>
    </location>
</feature>
<dbReference type="InterPro" id="IPR029058">
    <property type="entry name" value="AB_hydrolase_fold"/>
</dbReference>
<dbReference type="NCBIfam" id="TIGR00976">
    <property type="entry name" value="CocE_NonD"/>
    <property type="match status" value="1"/>
</dbReference>
<evidence type="ECO:0000313" key="3">
    <source>
        <dbReference type="Proteomes" id="UP001523262"/>
    </source>
</evidence>
<dbReference type="InterPro" id="IPR005674">
    <property type="entry name" value="CocE/Ser_esterase"/>
</dbReference>
<evidence type="ECO:0000259" key="1">
    <source>
        <dbReference type="Pfam" id="PF02129"/>
    </source>
</evidence>
<sequence>MKQILVEKNVQCEMRDGVILYSDIYRPNEEGTFPVLLTRLPYSKDLPHYSHRYLDTNRLVENGFVVIIQDVRGRYQSEGEFHSFRQEAYDGYDTVEWAAALPFSTGKVGMFGMSYYGYTQLLAATKKPPHLAAIFPAMTLNDQRNGASYRNGVYQPGFTETWTLESIAPDLLKRKYENQKERKNALRNLAEQLNKIEELYQFTPVNQWPPLKELNVADYFFEELATLLKRKSTGRSRALPTSTEICRFQPSI</sequence>
<keyword evidence="2" id="KW-0378">Hydrolase</keyword>
<dbReference type="PANTHER" id="PTHR43056:SF10">
    <property type="entry name" value="COCE_NOND FAMILY, PUTATIVE (AFU_ORTHOLOGUE AFUA_7G00600)-RELATED"/>
    <property type="match status" value="1"/>
</dbReference>
<dbReference type="Proteomes" id="UP001523262">
    <property type="component" value="Unassembled WGS sequence"/>
</dbReference>
<comment type="caution">
    <text evidence="2">The sequence shown here is derived from an EMBL/GenBank/DDBJ whole genome shotgun (WGS) entry which is preliminary data.</text>
</comment>
<dbReference type="Pfam" id="PF02129">
    <property type="entry name" value="Peptidase_S15"/>
    <property type="match status" value="1"/>
</dbReference>
<protein>
    <submittedName>
        <fullName evidence="2">CocE/NonD family hydrolase</fullName>
    </submittedName>
</protein>
<keyword evidence="3" id="KW-1185">Reference proteome</keyword>
<dbReference type="InterPro" id="IPR050585">
    <property type="entry name" value="Xaa-Pro_dipeptidyl-ppase/CocE"/>
</dbReference>
<proteinExistence type="predicted"/>
<organism evidence="2 3">
    <name type="scientific">Neobacillus pocheonensis</name>
    <dbReference type="NCBI Taxonomy" id="363869"/>
    <lineage>
        <taxon>Bacteria</taxon>
        <taxon>Bacillati</taxon>
        <taxon>Bacillota</taxon>
        <taxon>Bacilli</taxon>
        <taxon>Bacillales</taxon>
        <taxon>Bacillaceae</taxon>
        <taxon>Neobacillus</taxon>
    </lineage>
</organism>